<evidence type="ECO:0000313" key="3">
    <source>
        <dbReference type="Proteomes" id="UP000295164"/>
    </source>
</evidence>
<gene>
    <name evidence="2" type="ORF">E0486_09465</name>
</gene>
<keyword evidence="1" id="KW-1133">Transmembrane helix</keyword>
<evidence type="ECO:0000256" key="1">
    <source>
        <dbReference type="SAM" id="Phobius"/>
    </source>
</evidence>
<keyword evidence="3" id="KW-1185">Reference proteome</keyword>
<proteinExistence type="predicted"/>
<organism evidence="2 3">
    <name type="scientific">Flaviaesturariibacter aridisoli</name>
    <dbReference type="NCBI Taxonomy" id="2545761"/>
    <lineage>
        <taxon>Bacteria</taxon>
        <taxon>Pseudomonadati</taxon>
        <taxon>Bacteroidota</taxon>
        <taxon>Chitinophagia</taxon>
        <taxon>Chitinophagales</taxon>
        <taxon>Chitinophagaceae</taxon>
        <taxon>Flaviaestuariibacter</taxon>
    </lineage>
</organism>
<reference evidence="2 3" key="1">
    <citation type="submission" date="2019-03" db="EMBL/GenBank/DDBJ databases">
        <authorList>
            <person name="Kim M.K.M."/>
        </authorList>
    </citation>
    <scope>NUCLEOTIDE SEQUENCE [LARGE SCALE GENOMIC DNA]</scope>
    <source>
        <strain evidence="2 3">17J68-15</strain>
    </source>
</reference>
<protein>
    <submittedName>
        <fullName evidence="2">Uncharacterized protein</fullName>
    </submittedName>
</protein>
<keyword evidence="1" id="KW-0812">Transmembrane</keyword>
<dbReference type="OrthoDB" id="1144067at2"/>
<dbReference type="AlphaFoldDB" id="A0A4R4DZG9"/>
<dbReference type="EMBL" id="SKFH01000012">
    <property type="protein sequence ID" value="TCZ71824.1"/>
    <property type="molecule type" value="Genomic_DNA"/>
</dbReference>
<sequence>MPSLAACIVMDLLGMASFGIPVLGEVVDLIWAPISASIYYRMFGGKIGILGGAFAFLEELLPGTDFIPTFTISWFIQYARRRKAQVSYYPVR</sequence>
<keyword evidence="1" id="KW-0472">Membrane</keyword>
<comment type="caution">
    <text evidence="2">The sequence shown here is derived from an EMBL/GenBank/DDBJ whole genome shotgun (WGS) entry which is preliminary data.</text>
</comment>
<feature type="transmembrane region" description="Helical" evidence="1">
    <location>
        <begin position="12"/>
        <end position="32"/>
    </location>
</feature>
<name>A0A4R4DZG9_9BACT</name>
<evidence type="ECO:0000313" key="2">
    <source>
        <dbReference type="EMBL" id="TCZ71824.1"/>
    </source>
</evidence>
<dbReference type="Proteomes" id="UP000295164">
    <property type="component" value="Unassembled WGS sequence"/>
</dbReference>
<accession>A0A4R4DZG9</accession>